<sequence length="162" mass="17287">MATSLSILAIVPPLVPLASKSHLLARVAWLGKVVRGAALFCISSFTGAIVGLQMQAQTSKSMQEVVELLSWVIATTAYVGIMVLALWLAVDVWGLGGRSGREAAGRAIAFVVGGHAGDWLMQGRITNWFVAVASPLWTAVTIWVFATQTLWPTLESGPLTFH</sequence>
<dbReference type="Proteomes" id="UP000282460">
    <property type="component" value="Unassembled WGS sequence"/>
</dbReference>
<dbReference type="AlphaFoldDB" id="A0A3L7J3U2"/>
<feature type="transmembrane region" description="Helical" evidence="1">
    <location>
        <begin position="128"/>
        <end position="146"/>
    </location>
</feature>
<evidence type="ECO:0000256" key="1">
    <source>
        <dbReference type="SAM" id="Phobius"/>
    </source>
</evidence>
<proteinExistence type="predicted"/>
<reference evidence="2 3" key="1">
    <citation type="submission" date="2018-10" db="EMBL/GenBank/DDBJ databases">
        <authorList>
            <person name="Li J."/>
        </authorList>
    </citation>
    <scope>NUCLEOTIDE SEQUENCE [LARGE SCALE GENOMIC DNA]</scope>
    <source>
        <strain evidence="2 3">ZD1-4</strain>
    </source>
</reference>
<evidence type="ECO:0000313" key="2">
    <source>
        <dbReference type="EMBL" id="RLQ84111.1"/>
    </source>
</evidence>
<keyword evidence="1" id="KW-0812">Transmembrane</keyword>
<keyword evidence="3" id="KW-1185">Reference proteome</keyword>
<evidence type="ECO:0000313" key="3">
    <source>
        <dbReference type="Proteomes" id="UP000282460"/>
    </source>
</evidence>
<comment type="caution">
    <text evidence="2">The sequence shown here is derived from an EMBL/GenBank/DDBJ whole genome shotgun (WGS) entry which is preliminary data.</text>
</comment>
<feature type="transmembrane region" description="Helical" evidence="1">
    <location>
        <begin position="68"/>
        <end position="90"/>
    </location>
</feature>
<organism evidence="2 3">
    <name type="scientific">Mycetocola zhadangensis</name>
    <dbReference type="NCBI Taxonomy" id="1164595"/>
    <lineage>
        <taxon>Bacteria</taxon>
        <taxon>Bacillati</taxon>
        <taxon>Actinomycetota</taxon>
        <taxon>Actinomycetes</taxon>
        <taxon>Micrococcales</taxon>
        <taxon>Microbacteriaceae</taxon>
        <taxon>Mycetocola</taxon>
    </lineage>
</organism>
<name>A0A3L7J3U2_9MICO</name>
<gene>
    <name evidence="2" type="ORF">D9V28_07715</name>
</gene>
<protein>
    <submittedName>
        <fullName evidence="2">Uncharacterized protein</fullName>
    </submittedName>
</protein>
<keyword evidence="1" id="KW-0472">Membrane</keyword>
<feature type="transmembrane region" description="Helical" evidence="1">
    <location>
        <begin position="36"/>
        <end position="56"/>
    </location>
</feature>
<dbReference type="EMBL" id="RCWJ01000002">
    <property type="protein sequence ID" value="RLQ84111.1"/>
    <property type="molecule type" value="Genomic_DNA"/>
</dbReference>
<accession>A0A3L7J3U2</accession>
<keyword evidence="1" id="KW-1133">Transmembrane helix</keyword>